<evidence type="ECO:0000313" key="1">
    <source>
        <dbReference type="EMBL" id="PHM60637.1"/>
    </source>
</evidence>
<sequence>MKRLIVGMTTALALSGCAQMTDSRPIPVINTEPVTCNSEAMCSYLWSIVPDKIGKASRMKVSSESDTFISTYPAIDTRQLGARVAKIQQPNGDYQMKATFYCHRHATPKDCERDIIDATNFFNKVMGLYKADYLKR</sequence>
<reference evidence="1 2" key="1">
    <citation type="journal article" date="2017" name="Nat. Microbiol.">
        <title>Natural product diversity associated with the nematode symbionts Photorhabdus and Xenorhabdus.</title>
        <authorList>
            <person name="Tobias N.J."/>
            <person name="Wolff H."/>
            <person name="Djahanschiri B."/>
            <person name="Grundmann F."/>
            <person name="Kronenwerth M."/>
            <person name="Shi Y.M."/>
            <person name="Simonyi S."/>
            <person name="Grun P."/>
            <person name="Shapiro-Ilan D."/>
            <person name="Pidot S.J."/>
            <person name="Stinear T.P."/>
            <person name="Ebersberger I."/>
            <person name="Bode H.B."/>
        </authorList>
    </citation>
    <scope>NUCLEOTIDE SEQUENCE [LARGE SCALE GENOMIC DNA]</scope>
    <source>
        <strain evidence="1 2">DSM 17904</strain>
    </source>
</reference>
<keyword evidence="2" id="KW-1185">Reference proteome</keyword>
<proteinExistence type="predicted"/>
<comment type="caution">
    <text evidence="1">The sequence shown here is derived from an EMBL/GenBank/DDBJ whole genome shotgun (WGS) entry which is preliminary data.</text>
</comment>
<dbReference type="EMBL" id="NJAJ01000056">
    <property type="protein sequence ID" value="PHM60637.1"/>
    <property type="molecule type" value="Genomic_DNA"/>
</dbReference>
<dbReference type="AlphaFoldDB" id="A0A2D0KBQ4"/>
<name>A0A2D0KBQ4_9GAMM</name>
<gene>
    <name evidence="1" type="ORF">Xsto_03794</name>
</gene>
<dbReference type="PROSITE" id="PS51257">
    <property type="entry name" value="PROKAR_LIPOPROTEIN"/>
    <property type="match status" value="1"/>
</dbReference>
<evidence type="ECO:0008006" key="3">
    <source>
        <dbReference type="Google" id="ProtNLM"/>
    </source>
</evidence>
<evidence type="ECO:0000313" key="2">
    <source>
        <dbReference type="Proteomes" id="UP000222366"/>
    </source>
</evidence>
<dbReference type="Proteomes" id="UP000222366">
    <property type="component" value="Unassembled WGS sequence"/>
</dbReference>
<accession>A0A2D0KBQ4</accession>
<organism evidence="1 2">
    <name type="scientific">Xenorhabdus stockiae</name>
    <dbReference type="NCBI Taxonomy" id="351614"/>
    <lineage>
        <taxon>Bacteria</taxon>
        <taxon>Pseudomonadati</taxon>
        <taxon>Pseudomonadota</taxon>
        <taxon>Gammaproteobacteria</taxon>
        <taxon>Enterobacterales</taxon>
        <taxon>Morganellaceae</taxon>
        <taxon>Xenorhabdus</taxon>
    </lineage>
</organism>
<protein>
    <recommendedName>
        <fullName evidence="3">Lipoprotein</fullName>
    </recommendedName>
</protein>
<dbReference type="RefSeq" id="WP_099126043.1">
    <property type="nucleotide sequence ID" value="NZ_CAWNRH010000133.1"/>
</dbReference>